<proteinExistence type="predicted"/>
<keyword evidence="3" id="KW-1185">Reference proteome</keyword>
<dbReference type="InterPro" id="IPR002575">
    <property type="entry name" value="Aminoglycoside_PTrfase"/>
</dbReference>
<protein>
    <recommendedName>
        <fullName evidence="1">Aminoglycoside phosphotransferase domain-containing protein</fullName>
    </recommendedName>
</protein>
<dbReference type="SUPFAM" id="SSF56112">
    <property type="entry name" value="Protein kinase-like (PK-like)"/>
    <property type="match status" value="1"/>
</dbReference>
<dbReference type="RefSeq" id="WP_133795124.1">
    <property type="nucleotide sequence ID" value="NZ_SOCA01000003.1"/>
</dbReference>
<sequence length="327" mass="37430">MPPEHEALLILTRQQFPALRDVACEVEPIVKGGSDRHFYRFTWAGNVHPTMILMVYTMARRDNPKFVPATRRLAALGVNVPAIYAFDEQRLCVWLEDLGRDDLHAHREDPWEIRRAYYESTLVEAAKLHSIKSASLSAADLSSMEPEFNEGLYEWEQNYFIEHFVRGVLRRDADAPAHAPARTVLMELRQRLARLPRCLVHRDFQSQNVLLRDGQAWLVDYQGLRPGLAEYDLASLLFDPYVTLSRSERGELLQYYANLRNLPLPELRTVVYQCAAQRLMQALGAYGNLSRNQGKASFEQHIPAGVRNLTAVCDEAPELAPLRSLFL</sequence>
<accession>A0A4V6Q5E1</accession>
<dbReference type="Gene3D" id="3.90.1200.10">
    <property type="match status" value="1"/>
</dbReference>
<dbReference type="AlphaFoldDB" id="A0A4V6Q5E1"/>
<comment type="caution">
    <text evidence="2">The sequence shown here is derived from an EMBL/GenBank/DDBJ whole genome shotgun (WGS) entry which is preliminary data.</text>
</comment>
<dbReference type="Gene3D" id="3.30.200.20">
    <property type="entry name" value="Phosphorylase Kinase, domain 1"/>
    <property type="match status" value="1"/>
</dbReference>
<dbReference type="OrthoDB" id="9809275at2"/>
<dbReference type="EMBL" id="SOCA01000003">
    <property type="protein sequence ID" value="TDU70923.1"/>
    <property type="molecule type" value="Genomic_DNA"/>
</dbReference>
<evidence type="ECO:0000313" key="3">
    <source>
        <dbReference type="Proteomes" id="UP000295662"/>
    </source>
</evidence>
<reference evidence="2 3" key="1">
    <citation type="submission" date="2019-03" db="EMBL/GenBank/DDBJ databases">
        <title>Genomic Encyclopedia of Archaeal and Bacterial Type Strains, Phase II (KMG-II): from individual species to whole genera.</title>
        <authorList>
            <person name="Goeker M."/>
        </authorList>
    </citation>
    <scope>NUCLEOTIDE SEQUENCE [LARGE SCALE GENOMIC DNA]</scope>
    <source>
        <strain evidence="2 3">ATCC 25309</strain>
    </source>
</reference>
<evidence type="ECO:0000259" key="1">
    <source>
        <dbReference type="Pfam" id="PF01636"/>
    </source>
</evidence>
<evidence type="ECO:0000313" key="2">
    <source>
        <dbReference type="EMBL" id="TDU70923.1"/>
    </source>
</evidence>
<name>A0A4V6Q5E1_9BACT</name>
<organism evidence="2 3">
    <name type="scientific">Prosthecobacter fusiformis</name>
    <dbReference type="NCBI Taxonomy" id="48464"/>
    <lineage>
        <taxon>Bacteria</taxon>
        <taxon>Pseudomonadati</taxon>
        <taxon>Verrucomicrobiota</taxon>
        <taxon>Verrucomicrobiia</taxon>
        <taxon>Verrucomicrobiales</taxon>
        <taxon>Verrucomicrobiaceae</taxon>
        <taxon>Prosthecobacter</taxon>
    </lineage>
</organism>
<dbReference type="Proteomes" id="UP000295662">
    <property type="component" value="Unassembled WGS sequence"/>
</dbReference>
<feature type="domain" description="Aminoglycoside phosphotransferase" evidence="1">
    <location>
        <begin position="26"/>
        <end position="257"/>
    </location>
</feature>
<gene>
    <name evidence="2" type="ORF">EI77_02041</name>
</gene>
<dbReference type="InterPro" id="IPR011009">
    <property type="entry name" value="Kinase-like_dom_sf"/>
</dbReference>
<dbReference type="Pfam" id="PF01636">
    <property type="entry name" value="APH"/>
    <property type="match status" value="1"/>
</dbReference>